<gene>
    <name evidence="1" type="ORF">GMARGA_LOCUS27105</name>
</gene>
<accession>A0ABN7W720</accession>
<keyword evidence="2" id="KW-1185">Reference proteome</keyword>
<reference evidence="1 2" key="1">
    <citation type="submission" date="2021-06" db="EMBL/GenBank/DDBJ databases">
        <authorList>
            <person name="Kallberg Y."/>
            <person name="Tangrot J."/>
            <person name="Rosling A."/>
        </authorList>
    </citation>
    <scope>NUCLEOTIDE SEQUENCE [LARGE SCALE GENOMIC DNA]</scope>
    <source>
        <strain evidence="1 2">120-4 pot B 10/14</strain>
    </source>
</reference>
<organism evidence="1 2">
    <name type="scientific">Gigaspora margarita</name>
    <dbReference type="NCBI Taxonomy" id="4874"/>
    <lineage>
        <taxon>Eukaryota</taxon>
        <taxon>Fungi</taxon>
        <taxon>Fungi incertae sedis</taxon>
        <taxon>Mucoromycota</taxon>
        <taxon>Glomeromycotina</taxon>
        <taxon>Glomeromycetes</taxon>
        <taxon>Diversisporales</taxon>
        <taxon>Gigasporaceae</taxon>
        <taxon>Gigaspora</taxon>
    </lineage>
</organism>
<dbReference type="EMBL" id="CAJVQB010032672">
    <property type="protein sequence ID" value="CAG8818643.1"/>
    <property type="molecule type" value="Genomic_DNA"/>
</dbReference>
<protein>
    <submittedName>
        <fullName evidence="1">3445_t:CDS:1</fullName>
    </submittedName>
</protein>
<name>A0ABN7W720_GIGMA</name>
<sequence>MEFSWIHWLFNTVDDSADESIVEVCGLQNASTYLDVLEDDFDWLITYEALRITNTDGLLEIEINNKDEDSGS</sequence>
<dbReference type="Proteomes" id="UP000789901">
    <property type="component" value="Unassembled WGS sequence"/>
</dbReference>
<evidence type="ECO:0000313" key="2">
    <source>
        <dbReference type="Proteomes" id="UP000789901"/>
    </source>
</evidence>
<evidence type="ECO:0000313" key="1">
    <source>
        <dbReference type="EMBL" id="CAG8818643.1"/>
    </source>
</evidence>
<feature type="non-terminal residue" evidence="1">
    <location>
        <position position="1"/>
    </location>
</feature>
<proteinExistence type="predicted"/>
<comment type="caution">
    <text evidence="1">The sequence shown here is derived from an EMBL/GenBank/DDBJ whole genome shotgun (WGS) entry which is preliminary data.</text>
</comment>